<evidence type="ECO:0000313" key="2">
    <source>
        <dbReference type="Proteomes" id="UP000887565"/>
    </source>
</evidence>
<accession>A0A915IZ45</accession>
<keyword evidence="2" id="KW-1185">Reference proteome</keyword>
<evidence type="ECO:0000313" key="3">
    <source>
        <dbReference type="WBParaSite" id="nRc.2.0.1.t19476-RA"/>
    </source>
</evidence>
<evidence type="ECO:0000256" key="1">
    <source>
        <dbReference type="SAM" id="MobiDB-lite"/>
    </source>
</evidence>
<dbReference type="WBParaSite" id="nRc.2.0.1.t19476-RA">
    <property type="protein sequence ID" value="nRc.2.0.1.t19476-RA"/>
    <property type="gene ID" value="nRc.2.0.1.g19476"/>
</dbReference>
<protein>
    <submittedName>
        <fullName evidence="3">Uncharacterized protein</fullName>
    </submittedName>
</protein>
<proteinExistence type="predicted"/>
<sequence>MLENQFTDNLCNKHKRYHRASPSPPPPDHSLSSSDDFKVAVNDRKRFVGDEQPQRAAAAPLRKLANLDIVVCTNPQAKHTFIKLVNNARRTLKND</sequence>
<organism evidence="2 3">
    <name type="scientific">Romanomermis culicivorax</name>
    <name type="common">Nematode worm</name>
    <dbReference type="NCBI Taxonomy" id="13658"/>
    <lineage>
        <taxon>Eukaryota</taxon>
        <taxon>Metazoa</taxon>
        <taxon>Ecdysozoa</taxon>
        <taxon>Nematoda</taxon>
        <taxon>Enoplea</taxon>
        <taxon>Dorylaimia</taxon>
        <taxon>Mermithida</taxon>
        <taxon>Mermithoidea</taxon>
        <taxon>Mermithidae</taxon>
        <taxon>Romanomermis</taxon>
    </lineage>
</organism>
<feature type="region of interest" description="Disordered" evidence="1">
    <location>
        <begin position="1"/>
        <end position="35"/>
    </location>
</feature>
<dbReference type="Proteomes" id="UP000887565">
    <property type="component" value="Unplaced"/>
</dbReference>
<dbReference type="AlphaFoldDB" id="A0A915IZ45"/>
<name>A0A915IZ45_ROMCU</name>
<feature type="compositionally biased region" description="Polar residues" evidence="1">
    <location>
        <begin position="1"/>
        <end position="10"/>
    </location>
</feature>
<reference evidence="3" key="1">
    <citation type="submission" date="2022-11" db="UniProtKB">
        <authorList>
            <consortium name="WormBaseParasite"/>
        </authorList>
    </citation>
    <scope>IDENTIFICATION</scope>
</reference>